<dbReference type="Proteomes" id="UP001302602">
    <property type="component" value="Unassembled WGS sequence"/>
</dbReference>
<dbReference type="RefSeq" id="XP_062643685.1">
    <property type="nucleotide sequence ID" value="XM_062789484.1"/>
</dbReference>
<dbReference type="GeneID" id="87826254"/>
<dbReference type="CDD" id="cd07566">
    <property type="entry name" value="ScNTA1_like"/>
    <property type="match status" value="1"/>
</dbReference>
<dbReference type="EMBL" id="MU853243">
    <property type="protein sequence ID" value="KAK4119912.1"/>
    <property type="molecule type" value="Genomic_DNA"/>
</dbReference>
<feature type="region of interest" description="Disordered" evidence="1">
    <location>
        <begin position="282"/>
        <end position="359"/>
    </location>
</feature>
<proteinExistence type="predicted"/>
<dbReference type="PROSITE" id="PS50263">
    <property type="entry name" value="CN_HYDROLASE"/>
    <property type="match status" value="1"/>
</dbReference>
<dbReference type="GO" id="GO:0070773">
    <property type="term" value="F:protein-N-terminal glutamine amidohydrolase activity"/>
    <property type="evidence" value="ECO:0007669"/>
    <property type="project" value="InterPro"/>
</dbReference>
<keyword evidence="4" id="KW-1185">Reference proteome</keyword>
<keyword evidence="3" id="KW-0378">Hydrolase</keyword>
<gene>
    <name evidence="3" type="ORF">N657DRAFT_580849</name>
</gene>
<evidence type="ECO:0000256" key="1">
    <source>
        <dbReference type="SAM" id="MobiDB-lite"/>
    </source>
</evidence>
<evidence type="ECO:0000259" key="2">
    <source>
        <dbReference type="PROSITE" id="PS50263"/>
    </source>
</evidence>
<dbReference type="Pfam" id="PF00795">
    <property type="entry name" value="CN_hydrolase"/>
    <property type="match status" value="1"/>
</dbReference>
<comment type="caution">
    <text evidence="3">The sequence shown here is derived from an EMBL/GenBank/DDBJ whole genome shotgun (WGS) entry which is preliminary data.</text>
</comment>
<feature type="compositionally biased region" description="Basic and acidic residues" evidence="1">
    <location>
        <begin position="312"/>
        <end position="321"/>
    </location>
</feature>
<dbReference type="GO" id="GO:0008418">
    <property type="term" value="F:protein-N-terminal asparagine amidohydrolase activity"/>
    <property type="evidence" value="ECO:0007669"/>
    <property type="project" value="InterPro"/>
</dbReference>
<reference evidence="3" key="1">
    <citation type="journal article" date="2023" name="Mol. Phylogenet. Evol.">
        <title>Genome-scale phylogeny and comparative genomics of the fungal order Sordariales.</title>
        <authorList>
            <person name="Hensen N."/>
            <person name="Bonometti L."/>
            <person name="Westerberg I."/>
            <person name="Brannstrom I.O."/>
            <person name="Guillou S."/>
            <person name="Cros-Aarteil S."/>
            <person name="Calhoun S."/>
            <person name="Haridas S."/>
            <person name="Kuo A."/>
            <person name="Mondo S."/>
            <person name="Pangilinan J."/>
            <person name="Riley R."/>
            <person name="LaButti K."/>
            <person name="Andreopoulos B."/>
            <person name="Lipzen A."/>
            <person name="Chen C."/>
            <person name="Yan M."/>
            <person name="Daum C."/>
            <person name="Ng V."/>
            <person name="Clum A."/>
            <person name="Steindorff A."/>
            <person name="Ohm R.A."/>
            <person name="Martin F."/>
            <person name="Silar P."/>
            <person name="Natvig D.O."/>
            <person name="Lalanne C."/>
            <person name="Gautier V."/>
            <person name="Ament-Velasquez S.L."/>
            <person name="Kruys A."/>
            <person name="Hutchinson M.I."/>
            <person name="Powell A.J."/>
            <person name="Barry K."/>
            <person name="Miller A.N."/>
            <person name="Grigoriev I.V."/>
            <person name="Debuchy R."/>
            <person name="Gladieux P."/>
            <person name="Hiltunen Thoren M."/>
            <person name="Johannesson H."/>
        </authorList>
    </citation>
    <scope>NUCLEOTIDE SEQUENCE</scope>
    <source>
        <strain evidence="3">CBS 731.68</strain>
    </source>
</reference>
<dbReference type="InterPro" id="IPR039703">
    <property type="entry name" value="Nta1"/>
</dbReference>
<dbReference type="Gene3D" id="3.60.110.10">
    <property type="entry name" value="Carbon-nitrogen hydrolase"/>
    <property type="match status" value="1"/>
</dbReference>
<dbReference type="SUPFAM" id="SSF56317">
    <property type="entry name" value="Carbon-nitrogen hydrolase"/>
    <property type="match status" value="1"/>
</dbReference>
<dbReference type="AlphaFoldDB" id="A0AAN6TSF9"/>
<sequence length="437" mass="48173">MRIACLQFAPQVGDIDNNLSRADAALKTADPDGSVLFDMLVLPELAFTGYNFESLQHIYPSLEEAGSGISSLWARITALKHDCTVVVGYAEKVDAAAHEYYNSALIVNRNGNIVGNYRKSSLYYTDKTWARESAGGFFRGKMPGFGNVAMGIGTDLNPYQPDTPWDAFEFGIHIVKSQANVVILMMAWQTDQNPSLFGRSPQEPDVETLVYWVQRLEPVICADKEEEVIVVFCNRTGVEKDATYTGTSAVIGIKQGEILVYGVLGCGVVDLLIVDTDCPPRYRLTGSDSTEADEERNQACQPAPADPSVENGVDRPDEPMRTPRSPTHPQISSRYESDCSITKANIPGSPNTQKLAHRPSRPKLAIPSFTLSFDHIQSSRESWSAVFGGGATMTPITPFEEDGWSSTPIDPEPPQWYRKYESTMPTLDESIGEEEHE</sequence>
<dbReference type="PANTHER" id="PTHR11750">
    <property type="entry name" value="PROTEIN N-TERMINAL AMIDASE"/>
    <property type="match status" value="1"/>
</dbReference>
<reference evidence="3" key="2">
    <citation type="submission" date="2023-05" db="EMBL/GenBank/DDBJ databases">
        <authorList>
            <consortium name="Lawrence Berkeley National Laboratory"/>
            <person name="Steindorff A."/>
            <person name="Hensen N."/>
            <person name="Bonometti L."/>
            <person name="Westerberg I."/>
            <person name="Brannstrom I.O."/>
            <person name="Guillou S."/>
            <person name="Cros-Aarteil S."/>
            <person name="Calhoun S."/>
            <person name="Haridas S."/>
            <person name="Kuo A."/>
            <person name="Mondo S."/>
            <person name="Pangilinan J."/>
            <person name="Riley R."/>
            <person name="Labutti K."/>
            <person name="Andreopoulos B."/>
            <person name="Lipzen A."/>
            <person name="Chen C."/>
            <person name="Yanf M."/>
            <person name="Daum C."/>
            <person name="Ng V."/>
            <person name="Clum A."/>
            <person name="Ohm R."/>
            <person name="Martin F."/>
            <person name="Silar P."/>
            <person name="Natvig D."/>
            <person name="Lalanne C."/>
            <person name="Gautier V."/>
            <person name="Ament-Velasquez S.L."/>
            <person name="Kruys A."/>
            <person name="Hutchinson M.I."/>
            <person name="Powell A.J."/>
            <person name="Barry K."/>
            <person name="Miller A.N."/>
            <person name="Grigoriev I.V."/>
            <person name="Debuchy R."/>
            <person name="Gladieux P."/>
            <person name="Thoren M.H."/>
            <person name="Johannesson H."/>
        </authorList>
    </citation>
    <scope>NUCLEOTIDE SEQUENCE</scope>
    <source>
        <strain evidence="3">CBS 731.68</strain>
    </source>
</reference>
<evidence type="ECO:0000313" key="4">
    <source>
        <dbReference type="Proteomes" id="UP001302602"/>
    </source>
</evidence>
<dbReference type="InterPro" id="IPR036526">
    <property type="entry name" value="C-N_Hydrolase_sf"/>
</dbReference>
<accession>A0AAN6TSF9</accession>
<name>A0AAN6TSF9_9PEZI</name>
<protein>
    <submittedName>
        <fullName evidence="3">Carbon-nitrogen hydrolase</fullName>
    </submittedName>
</protein>
<dbReference type="InterPro" id="IPR003010">
    <property type="entry name" value="C-N_Hydrolase"/>
</dbReference>
<organism evidence="3 4">
    <name type="scientific">Parathielavia appendiculata</name>
    <dbReference type="NCBI Taxonomy" id="2587402"/>
    <lineage>
        <taxon>Eukaryota</taxon>
        <taxon>Fungi</taxon>
        <taxon>Dikarya</taxon>
        <taxon>Ascomycota</taxon>
        <taxon>Pezizomycotina</taxon>
        <taxon>Sordariomycetes</taxon>
        <taxon>Sordariomycetidae</taxon>
        <taxon>Sordariales</taxon>
        <taxon>Chaetomiaceae</taxon>
        <taxon>Parathielavia</taxon>
    </lineage>
</organism>
<evidence type="ECO:0000313" key="3">
    <source>
        <dbReference type="EMBL" id="KAK4119912.1"/>
    </source>
</evidence>
<feature type="domain" description="CN hydrolase" evidence="2">
    <location>
        <begin position="1"/>
        <end position="278"/>
    </location>
</feature>
<feature type="compositionally biased region" description="Polar residues" evidence="1">
    <location>
        <begin position="324"/>
        <end position="354"/>
    </location>
</feature>
<dbReference type="PANTHER" id="PTHR11750:SF26">
    <property type="entry name" value="PROTEIN N-TERMINAL AMIDASE"/>
    <property type="match status" value="1"/>
</dbReference>
<dbReference type="GO" id="GO:0030163">
    <property type="term" value="P:protein catabolic process"/>
    <property type="evidence" value="ECO:0007669"/>
    <property type="project" value="TreeGrafter"/>
</dbReference>